<dbReference type="RefSeq" id="WP_154118650.1">
    <property type="nucleotide sequence ID" value="NZ_WJXB01000003.1"/>
</dbReference>
<evidence type="ECO:0000313" key="2">
    <source>
        <dbReference type="Proteomes" id="UP000463051"/>
    </source>
</evidence>
<dbReference type="AlphaFoldDB" id="A0A7X2H6F3"/>
<proteinExistence type="predicted"/>
<dbReference type="EMBL" id="WJXB01000003">
    <property type="protein sequence ID" value="MRN53643.1"/>
    <property type="molecule type" value="Genomic_DNA"/>
</dbReference>
<dbReference type="Proteomes" id="UP000463051">
    <property type="component" value="Unassembled WGS sequence"/>
</dbReference>
<evidence type="ECO:0000313" key="1">
    <source>
        <dbReference type="EMBL" id="MRN53643.1"/>
    </source>
</evidence>
<name>A0A7X2H6F3_9BACL</name>
<keyword evidence="2" id="KW-1185">Reference proteome</keyword>
<comment type="caution">
    <text evidence="1">The sequence shown here is derived from an EMBL/GenBank/DDBJ whole genome shotgun (WGS) entry which is preliminary data.</text>
</comment>
<accession>A0A7X2H6F3</accession>
<reference evidence="1 2" key="1">
    <citation type="submission" date="2019-11" db="EMBL/GenBank/DDBJ databases">
        <title>Paenibacillus monticola sp. nov., a novel PGPR strain isolated from mountain sample in China.</title>
        <authorList>
            <person name="Zhao Q."/>
            <person name="Li H.-P."/>
            <person name="Zhang J.-L."/>
        </authorList>
    </citation>
    <scope>NUCLEOTIDE SEQUENCE [LARGE SCALE GENOMIC DNA]</scope>
    <source>
        <strain evidence="1 2">LC-T2</strain>
    </source>
</reference>
<gene>
    <name evidence="1" type="ORF">GJB61_11615</name>
</gene>
<protein>
    <submittedName>
        <fullName evidence="1">Uncharacterized protein</fullName>
    </submittedName>
</protein>
<organism evidence="1 2">
    <name type="scientific">Paenibacillus monticola</name>
    <dbReference type="NCBI Taxonomy" id="2666075"/>
    <lineage>
        <taxon>Bacteria</taxon>
        <taxon>Bacillati</taxon>
        <taxon>Bacillota</taxon>
        <taxon>Bacilli</taxon>
        <taxon>Bacillales</taxon>
        <taxon>Paenibacillaceae</taxon>
        <taxon>Paenibacillus</taxon>
    </lineage>
</organism>
<sequence length="176" mass="20465">MEDSTQRAKELYTRFLGSSFNMHREGVLEEYKEFEIMRETEIEWLNDVVVELAKQLSIQDWDAIASLETLSRNYQDSLIVDKATSFASRNMMSADSIVRLIFAEKLVEIIRSHKKVISKELLFSACRVVVQILEDVISQPLIIDPGHELEQLQVKDKRSLNHRAKRSIEEVKELIN</sequence>